<dbReference type="KEGG" id="bmeg:BG04_793"/>
<dbReference type="GeneID" id="93646331"/>
<reference evidence="1 2" key="1">
    <citation type="journal article" date="2015" name="Genome Announc.">
        <title>Complete genome sequences for 35 biothreat assay-relevant bacillus species.</title>
        <authorList>
            <person name="Johnson S.L."/>
            <person name="Daligault H.E."/>
            <person name="Davenport K.W."/>
            <person name="Jaissle J."/>
            <person name="Frey K.G."/>
            <person name="Ladner J.T."/>
            <person name="Broomall S.M."/>
            <person name="Bishop-Lilly K.A."/>
            <person name="Bruce D.C."/>
            <person name="Gibbons H.S."/>
            <person name="Coyne S.R."/>
            <person name="Lo C.C."/>
            <person name="Meincke L."/>
            <person name="Munk A.C."/>
            <person name="Koroleva G.I."/>
            <person name="Rosenzweig C.N."/>
            <person name="Palacios G.F."/>
            <person name="Redden C.L."/>
            <person name="Minogue T.D."/>
            <person name="Chain P.S."/>
        </authorList>
    </citation>
    <scope>NUCLEOTIDE SEQUENCE [LARGE SCALE GENOMIC DNA]</scope>
    <source>
        <strain evidence="2">ATCC 14581 / DSM 32 / JCM 2506 / NBRC 15308 / NCIMB 9376 / NCTC 10342 / NRRL B-14308 / VKM B-512</strain>
    </source>
</reference>
<gene>
    <name evidence="1" type="ORF">BG04_793</name>
</gene>
<protein>
    <submittedName>
        <fullName evidence="1">Putative membrane protein</fullName>
    </submittedName>
</protein>
<accession>A0A0B6AXU5</accession>
<dbReference type="Proteomes" id="UP000031829">
    <property type="component" value="Chromosome"/>
</dbReference>
<dbReference type="HOGENOM" id="CLU_3265801_0_0_9"/>
<sequence>MPFIFKEAVVGLFTAAAAGLLAFQGVEVVSAIIHLLTFWKQ</sequence>
<dbReference type="RefSeq" id="WP_016765178.1">
    <property type="nucleotide sequence ID" value="NZ_BCVB01000001.1"/>
</dbReference>
<proteinExistence type="predicted"/>
<name>A0A0B6AXU5_PRIM2</name>
<evidence type="ECO:0000313" key="2">
    <source>
        <dbReference type="Proteomes" id="UP000031829"/>
    </source>
</evidence>
<dbReference type="AlphaFoldDB" id="A0A0B6AXU5"/>
<evidence type="ECO:0000313" key="1">
    <source>
        <dbReference type="EMBL" id="AJI24719.1"/>
    </source>
</evidence>
<dbReference type="EMBL" id="CP009920">
    <property type="protein sequence ID" value="AJI24719.1"/>
    <property type="molecule type" value="Genomic_DNA"/>
</dbReference>
<organism evidence="1 2">
    <name type="scientific">Priestia megaterium (strain ATCC 14581 / DSM 32 / CCUG 1817 / JCM 2506 / NBRC 15308 / NCIMB 9376 / NCTC 10342 / NRRL B-14308 / VKM B-512 / Ford 19)</name>
    <name type="common">Bacillus megaterium</name>
    <dbReference type="NCBI Taxonomy" id="1348623"/>
    <lineage>
        <taxon>Bacteria</taxon>
        <taxon>Bacillati</taxon>
        <taxon>Bacillota</taxon>
        <taxon>Bacilli</taxon>
        <taxon>Bacillales</taxon>
        <taxon>Bacillaceae</taxon>
        <taxon>Priestia</taxon>
    </lineage>
</organism>